<evidence type="ECO:0000313" key="1">
    <source>
        <dbReference type="EMBL" id="AOH82849.1"/>
    </source>
</evidence>
<evidence type="ECO:0000313" key="2">
    <source>
        <dbReference type="Proteomes" id="UP000094256"/>
    </source>
</evidence>
<protein>
    <recommendedName>
        <fullName evidence="3">Polyhydroxyalkanoic acid synthase</fullName>
    </recommendedName>
</protein>
<dbReference type="AlphaFoldDB" id="A0A1B3Z600"/>
<keyword evidence="2" id="KW-1185">Reference proteome</keyword>
<dbReference type="InterPro" id="IPR013433">
    <property type="entry name" value="PHA_gran_rgn"/>
</dbReference>
<dbReference type="Pfam" id="PF09650">
    <property type="entry name" value="PHA_gran_rgn"/>
    <property type="match status" value="1"/>
</dbReference>
<evidence type="ECO:0008006" key="3">
    <source>
        <dbReference type="Google" id="ProtNLM"/>
    </source>
</evidence>
<proteinExistence type="predicted"/>
<dbReference type="KEGG" id="span:AWL63_01500"/>
<sequence length="100" mass="11163">MADPITMDIPHKHTRAIVRARLEEGMQKAATMLPGSTVTEHRWDGDSLHFTIVAMGQRVASRVDLFDDRVHAVVDLPPLLRLFADKIRAKLAKEGPKLLA</sequence>
<reference evidence="1 2" key="1">
    <citation type="submission" date="2016-01" db="EMBL/GenBank/DDBJ databases">
        <title>Complete genome and mega plasmid sequence of Sphingomonas panacis DCY99 elicits systemic resistance in rice to Xanthomonas oryzae.</title>
        <authorList>
            <person name="Kim Y.J."/>
            <person name="Yang D.C."/>
            <person name="Sing P."/>
        </authorList>
    </citation>
    <scope>NUCLEOTIDE SEQUENCE [LARGE SCALE GENOMIC DNA]</scope>
    <source>
        <strain evidence="1 2">DCY99</strain>
    </source>
</reference>
<organism evidence="1 2">
    <name type="scientific">Sphingomonas panacis</name>
    <dbReference type="NCBI Taxonomy" id="1560345"/>
    <lineage>
        <taxon>Bacteria</taxon>
        <taxon>Pseudomonadati</taxon>
        <taxon>Pseudomonadota</taxon>
        <taxon>Alphaproteobacteria</taxon>
        <taxon>Sphingomonadales</taxon>
        <taxon>Sphingomonadaceae</taxon>
        <taxon>Sphingomonas</taxon>
    </lineage>
</organism>
<dbReference type="EMBL" id="CP014168">
    <property type="protein sequence ID" value="AOH82849.1"/>
    <property type="molecule type" value="Genomic_DNA"/>
</dbReference>
<dbReference type="STRING" id="1560345.AWL63_01500"/>
<name>A0A1B3Z600_9SPHN</name>
<dbReference type="Proteomes" id="UP000094256">
    <property type="component" value="Chromosome"/>
</dbReference>
<gene>
    <name evidence="1" type="ORF">AWL63_01500</name>
</gene>
<dbReference type="OrthoDB" id="8853368at2"/>
<dbReference type="RefSeq" id="WP_069203434.1">
    <property type="nucleotide sequence ID" value="NZ_CP014168.1"/>
</dbReference>
<accession>A0A1B3Z600</accession>